<dbReference type="Proteomes" id="UP000813462">
    <property type="component" value="Unassembled WGS sequence"/>
</dbReference>
<organism evidence="1 2">
    <name type="scientific">Ziziphus jujuba var. spinosa</name>
    <dbReference type="NCBI Taxonomy" id="714518"/>
    <lineage>
        <taxon>Eukaryota</taxon>
        <taxon>Viridiplantae</taxon>
        <taxon>Streptophyta</taxon>
        <taxon>Embryophyta</taxon>
        <taxon>Tracheophyta</taxon>
        <taxon>Spermatophyta</taxon>
        <taxon>Magnoliopsida</taxon>
        <taxon>eudicotyledons</taxon>
        <taxon>Gunneridae</taxon>
        <taxon>Pentapetalae</taxon>
        <taxon>rosids</taxon>
        <taxon>fabids</taxon>
        <taxon>Rosales</taxon>
        <taxon>Rhamnaceae</taxon>
        <taxon>Paliureae</taxon>
        <taxon>Ziziphus</taxon>
    </lineage>
</organism>
<proteinExistence type="predicted"/>
<evidence type="ECO:0000313" key="2">
    <source>
        <dbReference type="Proteomes" id="UP000813462"/>
    </source>
</evidence>
<name>A0A978VLL8_ZIZJJ</name>
<dbReference type="AlphaFoldDB" id="A0A978VLL8"/>
<comment type="caution">
    <text evidence="1">The sequence shown here is derived from an EMBL/GenBank/DDBJ whole genome shotgun (WGS) entry which is preliminary data.</text>
</comment>
<protein>
    <submittedName>
        <fullName evidence="1">Uncharacterized protein</fullName>
    </submittedName>
</protein>
<evidence type="ECO:0000313" key="1">
    <source>
        <dbReference type="EMBL" id="KAH7533987.1"/>
    </source>
</evidence>
<accession>A0A978VLL8</accession>
<reference evidence="1" key="1">
    <citation type="journal article" date="2021" name="Front. Plant Sci.">
        <title>Chromosome-Scale Genome Assembly for Chinese Sour Jujube and Insights Into Its Genome Evolution and Domestication Signature.</title>
        <authorList>
            <person name="Shen L.-Y."/>
            <person name="Luo H."/>
            <person name="Wang X.-L."/>
            <person name="Wang X.-M."/>
            <person name="Qiu X.-J."/>
            <person name="Liu H."/>
            <person name="Zhou S.-S."/>
            <person name="Jia K.-H."/>
            <person name="Nie S."/>
            <person name="Bao Y.-T."/>
            <person name="Zhang R.-G."/>
            <person name="Yun Q.-Z."/>
            <person name="Chai Y.-H."/>
            <person name="Lu J.-Y."/>
            <person name="Li Y."/>
            <person name="Zhao S.-W."/>
            <person name="Mao J.-F."/>
            <person name="Jia S.-G."/>
            <person name="Mao Y.-M."/>
        </authorList>
    </citation>
    <scope>NUCLEOTIDE SEQUENCE</scope>
    <source>
        <strain evidence="1">AT0</strain>
        <tissue evidence="1">Leaf</tissue>
    </source>
</reference>
<sequence length="66" mass="7427">MWISNAMIGGSINSERTEKHKYLLSFAKSKASKRRRALLDKEPSEDRSLAFVVIIISLGTLSLMET</sequence>
<gene>
    <name evidence="1" type="ORF">FEM48_Zijuj04G0190000</name>
</gene>
<dbReference type="EMBL" id="JAEACU010000004">
    <property type="protein sequence ID" value="KAH7533987.1"/>
    <property type="molecule type" value="Genomic_DNA"/>
</dbReference>